<organism evidence="1 2">
    <name type="scientific">Amycolatopsis camponoti</name>
    <dbReference type="NCBI Taxonomy" id="2606593"/>
    <lineage>
        <taxon>Bacteria</taxon>
        <taxon>Bacillati</taxon>
        <taxon>Actinomycetota</taxon>
        <taxon>Actinomycetes</taxon>
        <taxon>Pseudonocardiales</taxon>
        <taxon>Pseudonocardiaceae</taxon>
        <taxon>Amycolatopsis</taxon>
    </lineage>
</organism>
<evidence type="ECO:0000313" key="1">
    <source>
        <dbReference type="EMBL" id="VVJ20480.1"/>
    </source>
</evidence>
<name>A0A6I8LTM3_9PSEU</name>
<sequence>MCRPSPPRMRQPWSSTQRVMIRPTLRASPPAHAVAVR</sequence>
<protein>
    <submittedName>
        <fullName evidence="1">Uncharacterized protein</fullName>
    </submittedName>
</protein>
<proteinExistence type="predicted"/>
<keyword evidence="2" id="KW-1185">Reference proteome</keyword>
<reference evidence="1 2" key="1">
    <citation type="submission" date="2019-09" db="EMBL/GenBank/DDBJ databases">
        <authorList>
            <person name="Leyn A S."/>
        </authorList>
    </citation>
    <scope>NUCLEOTIDE SEQUENCE [LARGE SCALE GENOMIC DNA]</scope>
    <source>
        <strain evidence="1">AA231_1</strain>
    </source>
</reference>
<dbReference type="Proteomes" id="UP000399805">
    <property type="component" value="Unassembled WGS sequence"/>
</dbReference>
<gene>
    <name evidence="1" type="ORF">AA23TX_05501</name>
</gene>
<accession>A0A6I8LTM3</accession>
<evidence type="ECO:0000313" key="2">
    <source>
        <dbReference type="Proteomes" id="UP000399805"/>
    </source>
</evidence>
<dbReference type="AlphaFoldDB" id="A0A6I8LTM3"/>
<dbReference type="EMBL" id="CABVGP010000002">
    <property type="protein sequence ID" value="VVJ20480.1"/>
    <property type="molecule type" value="Genomic_DNA"/>
</dbReference>